<dbReference type="EMBL" id="MT143246">
    <property type="protein sequence ID" value="QJA94611.1"/>
    <property type="molecule type" value="Genomic_DNA"/>
</dbReference>
<organism evidence="1">
    <name type="scientific">viral metagenome</name>
    <dbReference type="NCBI Taxonomy" id="1070528"/>
    <lineage>
        <taxon>unclassified sequences</taxon>
        <taxon>metagenomes</taxon>
        <taxon>organismal metagenomes</taxon>
    </lineage>
</organism>
<gene>
    <name evidence="1" type="ORF">MM415B03811_0005</name>
</gene>
<protein>
    <submittedName>
        <fullName evidence="1">Uncharacterized protein</fullName>
    </submittedName>
</protein>
<dbReference type="AlphaFoldDB" id="A0A6M3LNF0"/>
<accession>A0A6M3LNF0</accession>
<sequence>MISIILRNGEVLEAFEDEDEAIEAAKYEADNLSWLKNVRVTREDNVFMVGMKETYEDEKYLAIYKVVTIKVKKK</sequence>
<evidence type="ECO:0000313" key="1">
    <source>
        <dbReference type="EMBL" id="QJA94611.1"/>
    </source>
</evidence>
<reference evidence="1" key="1">
    <citation type="submission" date="2020-03" db="EMBL/GenBank/DDBJ databases">
        <title>The deep terrestrial virosphere.</title>
        <authorList>
            <person name="Holmfeldt K."/>
            <person name="Nilsson E."/>
            <person name="Simone D."/>
            <person name="Lopez-Fernandez M."/>
            <person name="Wu X."/>
            <person name="de Brujin I."/>
            <person name="Lundin D."/>
            <person name="Andersson A."/>
            <person name="Bertilsson S."/>
            <person name="Dopson M."/>
        </authorList>
    </citation>
    <scope>NUCLEOTIDE SEQUENCE</scope>
    <source>
        <strain evidence="1">MM415B03811</strain>
    </source>
</reference>
<proteinExistence type="predicted"/>
<name>A0A6M3LNF0_9ZZZZ</name>